<dbReference type="SUPFAM" id="SSF109854">
    <property type="entry name" value="DinB/YfiT-like putative metalloenzymes"/>
    <property type="match status" value="1"/>
</dbReference>
<evidence type="ECO:0000259" key="1">
    <source>
        <dbReference type="Pfam" id="PF11716"/>
    </source>
</evidence>
<name>A0A848KA70_9NOCA</name>
<accession>A0A848KA70</accession>
<dbReference type="InterPro" id="IPR017519">
    <property type="entry name" value="CHP03085"/>
</dbReference>
<proteinExistence type="predicted"/>
<dbReference type="InterPro" id="IPR034660">
    <property type="entry name" value="DinB/YfiT-like"/>
</dbReference>
<dbReference type="AlphaFoldDB" id="A0A848KA70"/>
<reference evidence="2 3" key="1">
    <citation type="submission" date="2019-05" db="EMBL/GenBank/DDBJ databases">
        <authorList>
            <person name="Lee S.D."/>
        </authorList>
    </citation>
    <scope>NUCLEOTIDE SEQUENCE [LARGE SCALE GENOMIC DNA]</scope>
    <source>
        <strain evidence="2 3">YC2-7</strain>
    </source>
</reference>
<dbReference type="NCBIfam" id="TIGR03083">
    <property type="entry name" value="maleylpyruvate isomerase family mycothiol-dependent enzyme"/>
    <property type="match status" value="1"/>
</dbReference>
<dbReference type="NCBIfam" id="TIGR03085">
    <property type="entry name" value="TIGR03085 family metal-binding protein"/>
    <property type="match status" value="1"/>
</dbReference>
<dbReference type="InterPro" id="IPR024344">
    <property type="entry name" value="MDMPI_metal-binding"/>
</dbReference>
<dbReference type="Pfam" id="PF11716">
    <property type="entry name" value="MDMPI_N"/>
    <property type="match status" value="1"/>
</dbReference>
<comment type="caution">
    <text evidence="2">The sequence shown here is derived from an EMBL/GenBank/DDBJ whole genome shotgun (WGS) entry which is preliminary data.</text>
</comment>
<protein>
    <submittedName>
        <fullName evidence="2">TIGR03085 family protein</fullName>
    </submittedName>
</protein>
<dbReference type="EMBL" id="VCQU01000001">
    <property type="protein sequence ID" value="NMN94154.1"/>
    <property type="molecule type" value="Genomic_DNA"/>
</dbReference>
<dbReference type="InterPro" id="IPR017517">
    <property type="entry name" value="Maleyloyr_isom"/>
</dbReference>
<dbReference type="RefSeq" id="WP_169584842.1">
    <property type="nucleotide sequence ID" value="NZ_VCQU01000001.1"/>
</dbReference>
<dbReference type="GO" id="GO:0046872">
    <property type="term" value="F:metal ion binding"/>
    <property type="evidence" value="ECO:0007669"/>
    <property type="project" value="InterPro"/>
</dbReference>
<dbReference type="Proteomes" id="UP000535543">
    <property type="component" value="Unassembled WGS sequence"/>
</dbReference>
<sequence length="207" mass="22778">MSFAQRERHELVASMAEKGPNAPTLCGQWTVRDLAAHLVVRERRPDASPGIMISQLAGYTESVRSKAAQRSLADLLEDVSTGPPIWSPLRPFDALVNTTEMFIHHEDVRRGSPGWEPRTLADADEAKLWAACKQMARRAYRKSPVTVVLATPDGKRATVRSKGDRQVVLTGKPSELLLHAFGRNEVRLEASGTAADVDAVMQLDRSV</sequence>
<feature type="domain" description="Mycothiol-dependent maleylpyruvate isomerase metal-binding" evidence="1">
    <location>
        <begin position="9"/>
        <end position="79"/>
    </location>
</feature>
<reference evidence="2 3" key="2">
    <citation type="submission" date="2020-06" db="EMBL/GenBank/DDBJ databases">
        <title>Antribacter stalactiti gen. nov., sp. nov., a new member of the family Nacardiaceae isolated from a cave.</title>
        <authorList>
            <person name="Kim I.S."/>
        </authorList>
    </citation>
    <scope>NUCLEOTIDE SEQUENCE [LARGE SCALE GENOMIC DNA]</scope>
    <source>
        <strain evidence="2 3">YC2-7</strain>
    </source>
</reference>
<evidence type="ECO:0000313" key="3">
    <source>
        <dbReference type="Proteomes" id="UP000535543"/>
    </source>
</evidence>
<evidence type="ECO:0000313" key="2">
    <source>
        <dbReference type="EMBL" id="NMN94154.1"/>
    </source>
</evidence>
<gene>
    <name evidence="2" type="ORF">FGL95_03775</name>
</gene>
<organism evidence="2 3">
    <name type="scientific">Antrihabitans stalactiti</name>
    <dbReference type="NCBI Taxonomy" id="2584121"/>
    <lineage>
        <taxon>Bacteria</taxon>
        <taxon>Bacillati</taxon>
        <taxon>Actinomycetota</taxon>
        <taxon>Actinomycetes</taxon>
        <taxon>Mycobacteriales</taxon>
        <taxon>Nocardiaceae</taxon>
        <taxon>Antrihabitans</taxon>
    </lineage>
</organism>
<keyword evidence="3" id="KW-1185">Reference proteome</keyword>